<protein>
    <recommendedName>
        <fullName evidence="3">Lipoprotein</fullName>
    </recommendedName>
</protein>
<organism evidence="1 2">
    <name type="scientific">Spirochaeta isovalerica</name>
    <dbReference type="NCBI Taxonomy" id="150"/>
    <lineage>
        <taxon>Bacteria</taxon>
        <taxon>Pseudomonadati</taxon>
        <taxon>Spirochaetota</taxon>
        <taxon>Spirochaetia</taxon>
        <taxon>Spirochaetales</taxon>
        <taxon>Spirochaetaceae</taxon>
        <taxon>Spirochaeta</taxon>
    </lineage>
</organism>
<evidence type="ECO:0000313" key="1">
    <source>
        <dbReference type="EMBL" id="MBB6478552.1"/>
    </source>
</evidence>
<reference evidence="1 2" key="1">
    <citation type="submission" date="2020-08" db="EMBL/GenBank/DDBJ databases">
        <title>Genomic Encyclopedia of Type Strains, Phase IV (KMG-IV): sequencing the most valuable type-strain genomes for metagenomic binning, comparative biology and taxonomic classification.</title>
        <authorList>
            <person name="Goeker M."/>
        </authorList>
    </citation>
    <scope>NUCLEOTIDE SEQUENCE [LARGE SCALE GENOMIC DNA]</scope>
    <source>
        <strain evidence="1 2">DSM 2461</strain>
    </source>
</reference>
<name>A0A841R7U3_9SPIO</name>
<dbReference type="Proteomes" id="UP000587760">
    <property type="component" value="Unassembled WGS sequence"/>
</dbReference>
<evidence type="ECO:0000313" key="2">
    <source>
        <dbReference type="Proteomes" id="UP000587760"/>
    </source>
</evidence>
<dbReference type="EMBL" id="JACHGJ010000001">
    <property type="protein sequence ID" value="MBB6478552.1"/>
    <property type="molecule type" value="Genomic_DNA"/>
</dbReference>
<evidence type="ECO:0008006" key="3">
    <source>
        <dbReference type="Google" id="ProtNLM"/>
    </source>
</evidence>
<sequence length="444" mass="47945">MKKLFKITTLSIVLITFFSCNETSIFFSLENEEVILERNNLSNSAGFTSMVQIGSYYFGNAGTKIYYRSDSSVSSEDDWAELVLPDGTNNGLETTAFDSDAAVTSMVKVGAIGSETMFISRISFDGASIVSGIFSLPYADVSAPASVSSADWDAQVKTAVAHSNVHYSNVYRLFADENSGGDDLFINHLKYRFESSVDTSGVISQSYLYYADDPATNNINNTLSSEIQIDNADITLLGDLDSGTPAVAKVENIVFDGNDEWFLIINDDTEGALYSSSNVVTTSSFSAVSGAPASVRFVDLYAFDGTRLLVSDTAGSLHIYNGTAFRELTSSNAWLKGFVNINGLGSIASDQILIGTTGNKIETTYDGEGYVQLDASGADSAWDWVDTNFSDENNYNSSDLSSASILGFLVDTGKDRLFAYTAGDGVFANEVDKDDPSIRVWGWE</sequence>
<keyword evidence="2" id="KW-1185">Reference proteome</keyword>
<gene>
    <name evidence="1" type="ORF">HNR50_000185</name>
</gene>
<comment type="caution">
    <text evidence="1">The sequence shown here is derived from an EMBL/GenBank/DDBJ whole genome shotgun (WGS) entry which is preliminary data.</text>
</comment>
<dbReference type="RefSeq" id="WP_184742501.1">
    <property type="nucleotide sequence ID" value="NZ_JACHGJ010000001.1"/>
</dbReference>
<accession>A0A841R7U3</accession>
<dbReference type="PROSITE" id="PS51257">
    <property type="entry name" value="PROKAR_LIPOPROTEIN"/>
    <property type="match status" value="1"/>
</dbReference>
<proteinExistence type="predicted"/>
<dbReference type="AlphaFoldDB" id="A0A841R7U3"/>